<keyword evidence="3 8" id="KW-0472">Membrane</keyword>
<comment type="caution">
    <text evidence="11">The sequence shown here is derived from an EMBL/GenBank/DDBJ whole genome shotgun (WGS) entry which is preliminary data.</text>
</comment>
<dbReference type="Gene3D" id="3.30.450.20">
    <property type="entry name" value="PAS domain"/>
    <property type="match status" value="1"/>
</dbReference>
<feature type="transmembrane region" description="Helical" evidence="8">
    <location>
        <begin position="203"/>
        <end position="226"/>
    </location>
</feature>
<accession>A0A841TIE6</accession>
<dbReference type="InterPro" id="IPR003660">
    <property type="entry name" value="HAMP_dom"/>
</dbReference>
<gene>
    <name evidence="11" type="ORF">H4Q31_17050</name>
</gene>
<dbReference type="Proteomes" id="UP000574133">
    <property type="component" value="Unassembled WGS sequence"/>
</dbReference>
<dbReference type="RefSeq" id="WP_185180263.1">
    <property type="nucleotide sequence ID" value="NZ_CBCSEP010000002.1"/>
</dbReference>
<keyword evidence="8" id="KW-1133">Transmembrane helix</keyword>
<keyword evidence="12" id="KW-1185">Reference proteome</keyword>
<organism evidence="11 12">
    <name type="scientific">Cohnella lubricantis</name>
    <dbReference type="NCBI Taxonomy" id="2163172"/>
    <lineage>
        <taxon>Bacteria</taxon>
        <taxon>Bacillati</taxon>
        <taxon>Bacillota</taxon>
        <taxon>Bacilli</taxon>
        <taxon>Bacillales</taxon>
        <taxon>Paenibacillaceae</taxon>
        <taxon>Cohnella</taxon>
    </lineage>
</organism>
<sequence>MSIVRFYRNRSLILTSSVIISILFVVVVGSLVTISYRTQKSTETEQMQAIGSTLASQMNANSALINNASMFLSTNKTGDAVFTTLRRLFDGIVTDPDIMNSYIMLPDIATTDGKSYLKTLQTDSGLAKAGVVPGSDYEMSAVFQQTYTEAINNGYAMSDPYSDDYGTWITYLGTIKNNSGKPIGLFGIDFDYGAMQKRMLQAMWQSIAIGGGIGIVAIVLVCLFMMQTLKPLRRLAAVAGQAAGGDLTVSVQVNGSNEVGRASQAFNQMLSGLRSLVQQIQSTSSEVSQAALDLQMSSEQTSRATQEIAKSVQAVSAGSETQLQSSQECQRSMSEMALGIQRIAESSSVVSELAADTSRRASDGESVILSTVTQMQSIERNVSTTVGSMQNVAELSSQINDILVMISDVAKRTNLLALNASIEAARAGEHGRGFAVVATEIRKLAESSRVSSEQITEMLQNADASIQQSVGALTATMTEVRSGSVVAERAGETFRSIVESIRKVTAQVQEVSAASEEMSASSEEIAASLEELERIAANATDQTAQVAAASQEQLATIEEVAGSSTHLRELADGLREEIGRFRL</sequence>
<dbReference type="Pfam" id="PF00672">
    <property type="entry name" value="HAMP"/>
    <property type="match status" value="1"/>
</dbReference>
<protein>
    <submittedName>
        <fullName evidence="11">Methyl-accepting chemotaxis protein</fullName>
    </submittedName>
</protein>
<evidence type="ECO:0000313" key="12">
    <source>
        <dbReference type="Proteomes" id="UP000574133"/>
    </source>
</evidence>
<dbReference type="PROSITE" id="PS50111">
    <property type="entry name" value="CHEMOTAXIS_TRANSDUC_2"/>
    <property type="match status" value="1"/>
</dbReference>
<dbReference type="AlphaFoldDB" id="A0A841TIE6"/>
<dbReference type="SMART" id="SM00283">
    <property type="entry name" value="MA"/>
    <property type="match status" value="1"/>
</dbReference>
<dbReference type="SMART" id="SM00304">
    <property type="entry name" value="HAMP"/>
    <property type="match status" value="1"/>
</dbReference>
<dbReference type="GO" id="GO:0007165">
    <property type="term" value="P:signal transduction"/>
    <property type="evidence" value="ECO:0007669"/>
    <property type="project" value="UniProtKB-KW"/>
</dbReference>
<evidence type="ECO:0000256" key="6">
    <source>
        <dbReference type="PROSITE-ProRule" id="PRU00284"/>
    </source>
</evidence>
<dbReference type="EMBL" id="JACJVN010000065">
    <property type="protein sequence ID" value="MBB6679000.1"/>
    <property type="molecule type" value="Genomic_DNA"/>
</dbReference>
<keyword evidence="4 6" id="KW-0807">Transducer</keyword>
<name>A0A841TIE6_9BACL</name>
<feature type="coiled-coil region" evidence="7">
    <location>
        <begin position="522"/>
        <end position="549"/>
    </location>
</feature>
<evidence type="ECO:0000259" key="10">
    <source>
        <dbReference type="PROSITE" id="PS50885"/>
    </source>
</evidence>
<evidence type="ECO:0000313" key="11">
    <source>
        <dbReference type="EMBL" id="MBB6679000.1"/>
    </source>
</evidence>
<dbReference type="GO" id="GO:0005886">
    <property type="term" value="C:plasma membrane"/>
    <property type="evidence" value="ECO:0007669"/>
    <property type="project" value="UniProtKB-SubCell"/>
</dbReference>
<comment type="similarity">
    <text evidence="5">Belongs to the methyl-accepting chemotaxis (MCP) protein family.</text>
</comment>
<dbReference type="PANTHER" id="PTHR32089:SF112">
    <property type="entry name" value="LYSOZYME-LIKE PROTEIN-RELATED"/>
    <property type="match status" value="1"/>
</dbReference>
<dbReference type="Gene3D" id="1.10.287.950">
    <property type="entry name" value="Methyl-accepting chemotaxis protein"/>
    <property type="match status" value="1"/>
</dbReference>
<evidence type="ECO:0000256" key="2">
    <source>
        <dbReference type="ARBA" id="ARBA00022475"/>
    </source>
</evidence>
<evidence type="ECO:0000256" key="7">
    <source>
        <dbReference type="SAM" id="Coils"/>
    </source>
</evidence>
<evidence type="ECO:0000256" key="4">
    <source>
        <dbReference type="ARBA" id="ARBA00023224"/>
    </source>
</evidence>
<evidence type="ECO:0000256" key="8">
    <source>
        <dbReference type="SAM" id="Phobius"/>
    </source>
</evidence>
<keyword evidence="8" id="KW-0812">Transmembrane</keyword>
<dbReference type="Pfam" id="PF00015">
    <property type="entry name" value="MCPsignal"/>
    <property type="match status" value="1"/>
</dbReference>
<evidence type="ECO:0000256" key="5">
    <source>
        <dbReference type="ARBA" id="ARBA00029447"/>
    </source>
</evidence>
<dbReference type="PROSITE" id="PS50885">
    <property type="entry name" value="HAMP"/>
    <property type="match status" value="1"/>
</dbReference>
<feature type="domain" description="Methyl-accepting transducer" evidence="9">
    <location>
        <begin position="297"/>
        <end position="533"/>
    </location>
</feature>
<evidence type="ECO:0000259" key="9">
    <source>
        <dbReference type="PROSITE" id="PS50111"/>
    </source>
</evidence>
<reference evidence="11 12" key="1">
    <citation type="submission" date="2020-08" db="EMBL/GenBank/DDBJ databases">
        <title>Cohnella phylogeny.</title>
        <authorList>
            <person name="Dunlap C."/>
        </authorList>
    </citation>
    <scope>NUCLEOTIDE SEQUENCE [LARGE SCALE GENOMIC DNA]</scope>
    <source>
        <strain evidence="11 12">DSM 103658</strain>
    </source>
</reference>
<dbReference type="SUPFAM" id="SSF58104">
    <property type="entry name" value="Methyl-accepting chemotaxis protein (MCP) signaling domain"/>
    <property type="match status" value="1"/>
</dbReference>
<comment type="subcellular location">
    <subcellularLocation>
        <location evidence="1">Cell membrane</location>
    </subcellularLocation>
</comment>
<dbReference type="CDD" id="cd06225">
    <property type="entry name" value="HAMP"/>
    <property type="match status" value="1"/>
</dbReference>
<dbReference type="InterPro" id="IPR004089">
    <property type="entry name" value="MCPsignal_dom"/>
</dbReference>
<dbReference type="Gene3D" id="6.10.340.10">
    <property type="match status" value="1"/>
</dbReference>
<feature type="transmembrane region" description="Helical" evidence="8">
    <location>
        <begin position="12"/>
        <end position="36"/>
    </location>
</feature>
<evidence type="ECO:0000256" key="1">
    <source>
        <dbReference type="ARBA" id="ARBA00004236"/>
    </source>
</evidence>
<evidence type="ECO:0000256" key="3">
    <source>
        <dbReference type="ARBA" id="ARBA00023136"/>
    </source>
</evidence>
<proteinExistence type="inferred from homology"/>
<feature type="domain" description="HAMP" evidence="10">
    <location>
        <begin position="226"/>
        <end position="278"/>
    </location>
</feature>
<keyword evidence="7" id="KW-0175">Coiled coil</keyword>
<dbReference type="PANTHER" id="PTHR32089">
    <property type="entry name" value="METHYL-ACCEPTING CHEMOTAXIS PROTEIN MCPB"/>
    <property type="match status" value="1"/>
</dbReference>
<keyword evidence="2" id="KW-1003">Cell membrane</keyword>